<dbReference type="SUPFAM" id="SSF48264">
    <property type="entry name" value="Cytochrome P450"/>
    <property type="match status" value="1"/>
</dbReference>
<keyword evidence="8" id="KW-1185">Reference proteome</keyword>
<keyword evidence="3 6" id="KW-0560">Oxidoreductase</keyword>
<dbReference type="EMBL" id="PDLM01000041">
    <property type="protein sequence ID" value="RDW56536.1"/>
    <property type="molecule type" value="Genomic_DNA"/>
</dbReference>
<dbReference type="GO" id="GO:0004497">
    <property type="term" value="F:monooxygenase activity"/>
    <property type="evidence" value="ECO:0007669"/>
    <property type="project" value="UniProtKB-KW"/>
</dbReference>
<dbReference type="GO" id="GO:0005506">
    <property type="term" value="F:iron ion binding"/>
    <property type="evidence" value="ECO:0007669"/>
    <property type="project" value="InterPro"/>
</dbReference>
<keyword evidence="4 5" id="KW-0408">Iron</keyword>
<dbReference type="PANTHER" id="PTHR24305:SF235">
    <property type="entry name" value="CYTOCHROME P450 MONOOXYGENASE APDB-RELATED"/>
    <property type="match status" value="1"/>
</dbReference>
<dbReference type="InterPro" id="IPR036396">
    <property type="entry name" value="Cyt_P450_sf"/>
</dbReference>
<dbReference type="GO" id="GO:0016705">
    <property type="term" value="F:oxidoreductase activity, acting on paired donors, with incorporation or reduction of molecular oxygen"/>
    <property type="evidence" value="ECO:0007669"/>
    <property type="project" value="InterPro"/>
</dbReference>
<keyword evidence="6" id="KW-0503">Monooxygenase</keyword>
<dbReference type="Pfam" id="PF00067">
    <property type="entry name" value="p450"/>
    <property type="match status" value="1"/>
</dbReference>
<organism evidence="7 8">
    <name type="scientific">Coleophoma cylindrospora</name>
    <dbReference type="NCBI Taxonomy" id="1849047"/>
    <lineage>
        <taxon>Eukaryota</taxon>
        <taxon>Fungi</taxon>
        <taxon>Dikarya</taxon>
        <taxon>Ascomycota</taxon>
        <taxon>Pezizomycotina</taxon>
        <taxon>Leotiomycetes</taxon>
        <taxon>Helotiales</taxon>
        <taxon>Dermateaceae</taxon>
        <taxon>Coleophoma</taxon>
    </lineage>
</organism>
<evidence type="ECO:0000256" key="4">
    <source>
        <dbReference type="ARBA" id="ARBA00023004"/>
    </source>
</evidence>
<dbReference type="PANTHER" id="PTHR24305">
    <property type="entry name" value="CYTOCHROME P450"/>
    <property type="match status" value="1"/>
</dbReference>
<keyword evidence="5 6" id="KW-0349">Heme</keyword>
<dbReference type="Gene3D" id="1.10.630.10">
    <property type="entry name" value="Cytochrome P450"/>
    <property type="match status" value="1"/>
</dbReference>
<gene>
    <name evidence="7" type="ORF">BP6252_14126</name>
</gene>
<dbReference type="AlphaFoldDB" id="A0A3D8Q3U9"/>
<evidence type="ECO:0000313" key="7">
    <source>
        <dbReference type="EMBL" id="RDW56536.1"/>
    </source>
</evidence>
<evidence type="ECO:0000256" key="5">
    <source>
        <dbReference type="PIRSR" id="PIRSR602401-1"/>
    </source>
</evidence>
<name>A0A3D8Q3U9_9HELO</name>
<dbReference type="InterPro" id="IPR002401">
    <property type="entry name" value="Cyt_P450_E_grp-I"/>
</dbReference>
<dbReference type="Proteomes" id="UP000256645">
    <property type="component" value="Unassembled WGS sequence"/>
</dbReference>
<dbReference type="STRING" id="1849047.A0A3D8Q3U9"/>
<dbReference type="GO" id="GO:0044550">
    <property type="term" value="P:secondary metabolite biosynthetic process"/>
    <property type="evidence" value="ECO:0007669"/>
    <property type="project" value="UniProtKB-ARBA"/>
</dbReference>
<sequence>MSLLSEAAKLEIWRNLTLTQWAVLVTLFHVLYKLVLYPFLLSPVRHVPGPWYTRMSRIPLQYAIYQHRRTSFATALLDQYGAIVVIAPDQVHTNDESAMKIIYDRSSLKTSFYKSMGSWKGVTGTLGFIDYKTAAPTRNNLIECFQNRNLATLVANIESHIHNFIRLLDENADQNEKVDGVIVFRLLALDIVTDVLWGEETRLLANINHLNAQAFLRRFLAFSRWNATKSFIPGADTFVRFFGTKKWRELRNDCNDMDITARDALQHWRDNKDGRHEKDVLSMLQAMNNGDDQTKIIPSDDHIIAYMVEMLAAGSSTTSHTAAFVCWMLMRNADAQKKLHSELLASFPDLASMDIKLTMDLPYLDAVIRETMRLFPMIPGPLERILGKEIVVDGYVIPPGVMASTAAYNQGQLEDVFPDAKKWNPDRWLDANDRMRLNWIPFGHGCRACPGVNLAMTELKYIIGAVFRRFRVVIPPGHEDDILEFADVFAAGSKTGHCWLKFDRLEQRVE</sequence>
<dbReference type="PRINTS" id="PR00463">
    <property type="entry name" value="EP450I"/>
</dbReference>
<dbReference type="InterPro" id="IPR001128">
    <property type="entry name" value="Cyt_P450"/>
</dbReference>
<dbReference type="PRINTS" id="PR00385">
    <property type="entry name" value="P450"/>
</dbReference>
<dbReference type="GO" id="GO:0020037">
    <property type="term" value="F:heme binding"/>
    <property type="evidence" value="ECO:0007669"/>
    <property type="project" value="InterPro"/>
</dbReference>
<accession>A0A3D8Q3U9</accession>
<dbReference type="PROSITE" id="PS00086">
    <property type="entry name" value="CYTOCHROME_P450"/>
    <property type="match status" value="1"/>
</dbReference>
<evidence type="ECO:0000256" key="6">
    <source>
        <dbReference type="RuleBase" id="RU000461"/>
    </source>
</evidence>
<evidence type="ECO:0000256" key="3">
    <source>
        <dbReference type="ARBA" id="ARBA00023002"/>
    </source>
</evidence>
<keyword evidence="2 5" id="KW-0479">Metal-binding</keyword>
<dbReference type="InterPro" id="IPR050121">
    <property type="entry name" value="Cytochrome_P450_monoxygenase"/>
</dbReference>
<feature type="binding site" description="axial binding residue" evidence="5">
    <location>
        <position position="449"/>
    </location>
    <ligand>
        <name>heme</name>
        <dbReference type="ChEBI" id="CHEBI:30413"/>
    </ligand>
    <ligandPart>
        <name>Fe</name>
        <dbReference type="ChEBI" id="CHEBI:18248"/>
    </ligandPart>
</feature>
<dbReference type="OrthoDB" id="1470350at2759"/>
<evidence type="ECO:0000313" key="8">
    <source>
        <dbReference type="Proteomes" id="UP000256645"/>
    </source>
</evidence>
<evidence type="ECO:0008006" key="9">
    <source>
        <dbReference type="Google" id="ProtNLM"/>
    </source>
</evidence>
<dbReference type="InterPro" id="IPR017972">
    <property type="entry name" value="Cyt_P450_CS"/>
</dbReference>
<evidence type="ECO:0000256" key="1">
    <source>
        <dbReference type="ARBA" id="ARBA00001971"/>
    </source>
</evidence>
<evidence type="ECO:0000256" key="2">
    <source>
        <dbReference type="ARBA" id="ARBA00022723"/>
    </source>
</evidence>
<comment type="similarity">
    <text evidence="6">Belongs to the cytochrome P450 family.</text>
</comment>
<comment type="cofactor">
    <cofactor evidence="1 5">
        <name>heme</name>
        <dbReference type="ChEBI" id="CHEBI:30413"/>
    </cofactor>
</comment>
<reference evidence="7 8" key="1">
    <citation type="journal article" date="2018" name="IMA Fungus">
        <title>IMA Genome-F 9: Draft genome sequence of Annulohypoxylon stygium, Aspergillus mulundensis, Berkeleyomyces basicola (syn. Thielaviopsis basicola), Ceratocystis smalleyi, two Cercospora beticola strains, Coleophoma cylindrospora, Fusarium fracticaudum, Phialophora cf. hyalina, and Morchella septimelata.</title>
        <authorList>
            <person name="Wingfield B.D."/>
            <person name="Bills G.F."/>
            <person name="Dong Y."/>
            <person name="Huang W."/>
            <person name="Nel W.J."/>
            <person name="Swalarsk-Parry B.S."/>
            <person name="Vaghefi N."/>
            <person name="Wilken P.M."/>
            <person name="An Z."/>
            <person name="de Beer Z.W."/>
            <person name="De Vos L."/>
            <person name="Chen L."/>
            <person name="Duong T.A."/>
            <person name="Gao Y."/>
            <person name="Hammerbacher A."/>
            <person name="Kikkert J.R."/>
            <person name="Li Y."/>
            <person name="Li H."/>
            <person name="Li K."/>
            <person name="Li Q."/>
            <person name="Liu X."/>
            <person name="Ma X."/>
            <person name="Naidoo K."/>
            <person name="Pethybridge S.J."/>
            <person name="Sun J."/>
            <person name="Steenkamp E.T."/>
            <person name="van der Nest M.A."/>
            <person name="van Wyk S."/>
            <person name="Wingfield M.J."/>
            <person name="Xiong C."/>
            <person name="Yue Q."/>
            <person name="Zhang X."/>
        </authorList>
    </citation>
    <scope>NUCLEOTIDE SEQUENCE [LARGE SCALE GENOMIC DNA]</scope>
    <source>
        <strain evidence="7 8">BP6252</strain>
    </source>
</reference>
<proteinExistence type="inferred from homology"/>
<protein>
    <recommendedName>
        <fullName evidence="9">Cytochrome P450</fullName>
    </recommendedName>
</protein>
<comment type="caution">
    <text evidence="7">The sequence shown here is derived from an EMBL/GenBank/DDBJ whole genome shotgun (WGS) entry which is preliminary data.</text>
</comment>